<sequence length="53" mass="5462">MWVSWLSSGLLILGALLGSLGAHLQFNPLLAVAGIALLAGMVISGLTECRLGR</sequence>
<comment type="caution">
    <text evidence="2">The sequence shown here is derived from an EMBL/GenBank/DDBJ whole genome shotgun (WGS) entry which is preliminary data.</text>
</comment>
<dbReference type="EMBL" id="QYYG01000001">
    <property type="protein sequence ID" value="RJF58137.1"/>
    <property type="molecule type" value="Genomic_DNA"/>
</dbReference>
<keyword evidence="2" id="KW-0808">Transferase</keyword>
<dbReference type="GO" id="GO:0016301">
    <property type="term" value="F:kinase activity"/>
    <property type="evidence" value="ECO:0007669"/>
    <property type="project" value="UniProtKB-KW"/>
</dbReference>
<feature type="transmembrane region" description="Helical" evidence="1">
    <location>
        <begin position="31"/>
        <end position="51"/>
    </location>
</feature>
<evidence type="ECO:0000313" key="3">
    <source>
        <dbReference type="Proteomes" id="UP000284338"/>
    </source>
</evidence>
<dbReference type="AlphaFoldDB" id="A0AA92X9Q0"/>
<keyword evidence="1" id="KW-0472">Membrane</keyword>
<proteinExistence type="predicted"/>
<organism evidence="2 3">
    <name type="scientific">Serratia inhibens</name>
    <dbReference type="NCBI Taxonomy" id="2338073"/>
    <lineage>
        <taxon>Bacteria</taxon>
        <taxon>Pseudomonadati</taxon>
        <taxon>Pseudomonadota</taxon>
        <taxon>Gammaproteobacteria</taxon>
        <taxon>Enterobacterales</taxon>
        <taxon>Yersiniaceae</taxon>
        <taxon>Serratia</taxon>
    </lineage>
</organism>
<evidence type="ECO:0000313" key="2">
    <source>
        <dbReference type="EMBL" id="RJF58137.1"/>
    </source>
</evidence>
<evidence type="ECO:0000256" key="1">
    <source>
        <dbReference type="SAM" id="Phobius"/>
    </source>
</evidence>
<protein>
    <submittedName>
        <fullName evidence="2">Histidine kinase</fullName>
    </submittedName>
</protein>
<accession>A0AA92X9Q0</accession>
<keyword evidence="1" id="KW-0812">Transmembrane</keyword>
<dbReference type="Proteomes" id="UP000284338">
    <property type="component" value="Unassembled WGS sequence"/>
</dbReference>
<gene>
    <name evidence="2" type="ORF">D4100_05070</name>
</gene>
<name>A0AA92X9Q0_9GAMM</name>
<keyword evidence="1" id="KW-1133">Transmembrane helix</keyword>
<reference evidence="2 3" key="1">
    <citation type="submission" date="2018-09" db="EMBL/GenBank/DDBJ databases">
        <title>Draft genome of a novel serratia sp. strain with antifungal activity.</title>
        <authorList>
            <person name="Dichmann S.I."/>
            <person name="Park B.P."/>
            <person name="Pathiraja D."/>
            <person name="Choi I.-G."/>
            <person name="Stougaard P."/>
            <person name="Hennessy R.C."/>
        </authorList>
    </citation>
    <scope>NUCLEOTIDE SEQUENCE [LARGE SCALE GENOMIC DNA]</scope>
    <source>
        <strain evidence="2 3">S40</strain>
    </source>
</reference>
<keyword evidence="2" id="KW-0418">Kinase</keyword>
<dbReference type="RefSeq" id="WP_119803360.1">
    <property type="nucleotide sequence ID" value="NZ_QYYG01000001.1"/>
</dbReference>
<keyword evidence="3" id="KW-1185">Reference proteome</keyword>